<name>A0ABW3FRQ3_9PSEU</name>
<protein>
    <submittedName>
        <fullName evidence="3">Uncharacterized protein</fullName>
    </submittedName>
</protein>
<evidence type="ECO:0000256" key="2">
    <source>
        <dbReference type="SAM" id="SignalP"/>
    </source>
</evidence>
<dbReference type="RefSeq" id="WP_345601758.1">
    <property type="nucleotide sequence ID" value="NZ_BAABLT010000048.1"/>
</dbReference>
<organism evidence="3 4">
    <name type="scientific">Saccharopolyspora rosea</name>
    <dbReference type="NCBI Taxonomy" id="524884"/>
    <lineage>
        <taxon>Bacteria</taxon>
        <taxon>Bacillati</taxon>
        <taxon>Actinomycetota</taxon>
        <taxon>Actinomycetes</taxon>
        <taxon>Pseudonocardiales</taxon>
        <taxon>Pseudonocardiaceae</taxon>
        <taxon>Saccharopolyspora</taxon>
    </lineage>
</organism>
<feature type="chain" id="PRO_5046793424" evidence="2">
    <location>
        <begin position="30"/>
        <end position="331"/>
    </location>
</feature>
<evidence type="ECO:0000256" key="1">
    <source>
        <dbReference type="SAM" id="MobiDB-lite"/>
    </source>
</evidence>
<feature type="region of interest" description="Disordered" evidence="1">
    <location>
        <begin position="29"/>
        <end position="49"/>
    </location>
</feature>
<keyword evidence="4" id="KW-1185">Reference proteome</keyword>
<reference evidence="4" key="1">
    <citation type="journal article" date="2019" name="Int. J. Syst. Evol. Microbiol.">
        <title>The Global Catalogue of Microorganisms (GCM) 10K type strain sequencing project: providing services to taxonomists for standard genome sequencing and annotation.</title>
        <authorList>
            <consortium name="The Broad Institute Genomics Platform"/>
            <consortium name="The Broad Institute Genome Sequencing Center for Infectious Disease"/>
            <person name="Wu L."/>
            <person name="Ma J."/>
        </authorList>
    </citation>
    <scope>NUCLEOTIDE SEQUENCE [LARGE SCALE GENOMIC DNA]</scope>
    <source>
        <strain evidence="4">CCUG 56401</strain>
    </source>
</reference>
<evidence type="ECO:0000313" key="4">
    <source>
        <dbReference type="Proteomes" id="UP001597018"/>
    </source>
</evidence>
<proteinExistence type="predicted"/>
<sequence>MVGKQRGTVRALITVLAVAGLGFSGPAAAAAGRDGTASGGDGRSPEADRLARERAVVPKGPLHFGAEAYRAVREAAEAAASTASCPISADDAAGLALAPTWPETAGSGRAPSPMTLSRYDAQPALADPQRRGGGLFFNPGVGIWQLDSAGLGARETAATAIDSVGAANRMVPYVVGKYCRARETAPDRARARAWSDWHACDRGACETIFQRLRTERVVVDPGVTRFGGAQPRTCSYEGVDHDCLYVDPRRAEGERGWTAPGYGPAPVPAPFYVFTYDQGGTAYEVRYWLKDDSGSGADVSASRELGVNARTKLTWSAEAGLCDTTADRGAC</sequence>
<dbReference type="Proteomes" id="UP001597018">
    <property type="component" value="Unassembled WGS sequence"/>
</dbReference>
<feature type="signal peptide" evidence="2">
    <location>
        <begin position="1"/>
        <end position="29"/>
    </location>
</feature>
<comment type="caution">
    <text evidence="3">The sequence shown here is derived from an EMBL/GenBank/DDBJ whole genome shotgun (WGS) entry which is preliminary data.</text>
</comment>
<accession>A0ABW3FRQ3</accession>
<dbReference type="EMBL" id="JBHTIW010000010">
    <property type="protein sequence ID" value="MFD0921111.1"/>
    <property type="molecule type" value="Genomic_DNA"/>
</dbReference>
<evidence type="ECO:0000313" key="3">
    <source>
        <dbReference type="EMBL" id="MFD0921111.1"/>
    </source>
</evidence>
<keyword evidence="2" id="KW-0732">Signal</keyword>
<gene>
    <name evidence="3" type="ORF">ACFQ16_15300</name>
</gene>